<dbReference type="GO" id="GO:0004789">
    <property type="term" value="F:thiamine-phosphate diphosphorylase activity"/>
    <property type="evidence" value="ECO:0007669"/>
    <property type="project" value="UniProtKB-UniRule"/>
</dbReference>
<evidence type="ECO:0000256" key="11">
    <source>
        <dbReference type="RuleBase" id="RU004253"/>
    </source>
</evidence>
<keyword evidence="4 9" id="KW-0460">Magnesium</keyword>
<keyword evidence="3 9" id="KW-0479">Metal-binding</keyword>
<organism evidence="12 13">
    <name type="scientific">Thauera chlorobenzoica</name>
    <dbReference type="NCBI Taxonomy" id="96773"/>
    <lineage>
        <taxon>Bacteria</taxon>
        <taxon>Pseudomonadati</taxon>
        <taxon>Pseudomonadota</taxon>
        <taxon>Betaproteobacteria</taxon>
        <taxon>Rhodocyclales</taxon>
        <taxon>Zoogloeaceae</taxon>
        <taxon>Thauera</taxon>
    </lineage>
</organism>
<evidence type="ECO:0000256" key="8">
    <source>
        <dbReference type="ARBA" id="ARBA00047883"/>
    </source>
</evidence>
<dbReference type="PANTHER" id="PTHR20857">
    <property type="entry name" value="THIAMINE-PHOSPHATE PYROPHOSPHORYLASE"/>
    <property type="match status" value="1"/>
</dbReference>
<dbReference type="InterPro" id="IPR034291">
    <property type="entry name" value="TMP_synthase"/>
</dbReference>
<accession>A0A1H5W4T9</accession>
<comment type="similarity">
    <text evidence="9 10">Belongs to the thiamine-phosphate synthase family.</text>
</comment>
<dbReference type="STRING" id="96773.Tchl_0506"/>
<proteinExistence type="inferred from homology"/>
<feature type="binding site" evidence="9">
    <location>
        <position position="112"/>
    </location>
    <ligand>
        <name>4-amino-2-methyl-5-(diphosphooxymethyl)pyrimidine</name>
        <dbReference type="ChEBI" id="CHEBI:57841"/>
    </ligand>
</feature>
<feature type="binding site" evidence="9">
    <location>
        <position position="74"/>
    </location>
    <ligand>
        <name>Mg(2+)</name>
        <dbReference type="ChEBI" id="CHEBI:18420"/>
    </ligand>
</feature>
<comment type="catalytic activity">
    <reaction evidence="7 9 10">
        <text>2-(2-carboxy-4-methylthiazol-5-yl)ethyl phosphate + 4-amino-2-methyl-5-(diphosphooxymethyl)pyrimidine + 2 H(+) = thiamine phosphate + CO2 + diphosphate</text>
        <dbReference type="Rhea" id="RHEA:47848"/>
        <dbReference type="ChEBI" id="CHEBI:15378"/>
        <dbReference type="ChEBI" id="CHEBI:16526"/>
        <dbReference type="ChEBI" id="CHEBI:33019"/>
        <dbReference type="ChEBI" id="CHEBI:37575"/>
        <dbReference type="ChEBI" id="CHEBI:57841"/>
        <dbReference type="ChEBI" id="CHEBI:62890"/>
        <dbReference type="EC" id="2.5.1.3"/>
    </reaction>
</comment>
<dbReference type="GO" id="GO:0009229">
    <property type="term" value="P:thiamine diphosphate biosynthetic process"/>
    <property type="evidence" value="ECO:0007669"/>
    <property type="project" value="UniProtKB-UniRule"/>
</dbReference>
<dbReference type="CDD" id="cd00564">
    <property type="entry name" value="TMP_TenI"/>
    <property type="match status" value="1"/>
</dbReference>
<evidence type="ECO:0000313" key="13">
    <source>
        <dbReference type="Proteomes" id="UP000185739"/>
    </source>
</evidence>
<evidence type="ECO:0000256" key="9">
    <source>
        <dbReference type="HAMAP-Rule" id="MF_00097"/>
    </source>
</evidence>
<name>A0A1H5W4T9_9RHOO</name>
<dbReference type="GO" id="GO:0000287">
    <property type="term" value="F:magnesium ion binding"/>
    <property type="evidence" value="ECO:0007669"/>
    <property type="project" value="UniProtKB-UniRule"/>
</dbReference>
<dbReference type="UniPathway" id="UPA00060">
    <property type="reaction ID" value="UER00141"/>
</dbReference>
<comment type="caution">
    <text evidence="9">Lacks conserved residue(s) required for the propagation of feature annotation.</text>
</comment>
<dbReference type="HAMAP" id="MF_00097">
    <property type="entry name" value="TMP_synthase"/>
    <property type="match status" value="1"/>
</dbReference>
<evidence type="ECO:0000256" key="5">
    <source>
        <dbReference type="ARBA" id="ARBA00022977"/>
    </source>
</evidence>
<dbReference type="GO" id="GO:0005737">
    <property type="term" value="C:cytoplasm"/>
    <property type="evidence" value="ECO:0007669"/>
    <property type="project" value="TreeGrafter"/>
</dbReference>
<dbReference type="Gene3D" id="3.20.20.70">
    <property type="entry name" value="Aldolase class I"/>
    <property type="match status" value="1"/>
</dbReference>
<dbReference type="SUPFAM" id="SSF51391">
    <property type="entry name" value="Thiamin phosphate synthase"/>
    <property type="match status" value="1"/>
</dbReference>
<dbReference type="KEGG" id="tcl:Tchl_0506"/>
<feature type="binding site" evidence="9">
    <location>
        <position position="93"/>
    </location>
    <ligand>
        <name>Mg(2+)</name>
        <dbReference type="ChEBI" id="CHEBI:18420"/>
    </ligand>
</feature>
<dbReference type="InterPro" id="IPR013785">
    <property type="entry name" value="Aldolase_TIM"/>
</dbReference>
<dbReference type="RefSeq" id="WP_075147004.1">
    <property type="nucleotide sequence ID" value="NZ_CP018839.1"/>
</dbReference>
<dbReference type="NCBIfam" id="TIGR00693">
    <property type="entry name" value="thiE"/>
    <property type="match status" value="1"/>
</dbReference>
<dbReference type="EMBL" id="CP018839">
    <property type="protein sequence ID" value="APR03377.1"/>
    <property type="molecule type" value="Genomic_DNA"/>
</dbReference>
<comment type="pathway">
    <text evidence="1 9 11">Cofactor biosynthesis; thiamine diphosphate biosynthesis; thiamine phosphate from 4-amino-2-methyl-5-diphosphomethylpyrimidine and 4-methyl-5-(2-phosphoethyl)-thiazole: step 1/1.</text>
</comment>
<keyword evidence="13" id="KW-1185">Reference proteome</keyword>
<dbReference type="Proteomes" id="UP000185739">
    <property type="component" value="Chromosome"/>
</dbReference>
<dbReference type="GO" id="GO:0009228">
    <property type="term" value="P:thiamine biosynthetic process"/>
    <property type="evidence" value="ECO:0007669"/>
    <property type="project" value="UniProtKB-KW"/>
</dbReference>
<evidence type="ECO:0000256" key="3">
    <source>
        <dbReference type="ARBA" id="ARBA00022723"/>
    </source>
</evidence>
<dbReference type="Pfam" id="PF02581">
    <property type="entry name" value="TMP-TENI"/>
    <property type="match status" value="1"/>
</dbReference>
<dbReference type="InterPro" id="IPR036206">
    <property type="entry name" value="ThiamineP_synth_sf"/>
</dbReference>
<dbReference type="PANTHER" id="PTHR20857:SF15">
    <property type="entry name" value="THIAMINE-PHOSPHATE SYNTHASE"/>
    <property type="match status" value="1"/>
</dbReference>
<keyword evidence="2 9" id="KW-0808">Transferase</keyword>
<keyword evidence="5 9" id="KW-0784">Thiamine biosynthesis</keyword>
<sequence length="209" mass="21575">MPDGAATLLRGLYALTPDETDTARLLARAGQVLEGRPALLQYRNKTASAALRRKQARALQALCRAAGVPFVINDDLALALEIAADGAHLGREDGPPAAAREALGRERILGLTCYADWGRAAEAAAVGADYIAFGAMFPSATKPHAPPAPFALITRAKQELGLPVAAIGGITLDNAPRVLAAGADLLAVIGDVFAAADPAARATAYRALF</sequence>
<gene>
    <name evidence="9" type="primary">thiE</name>
    <name evidence="12" type="ORF">Tchl_0506</name>
</gene>
<dbReference type="OrthoDB" id="9810880at2"/>
<evidence type="ECO:0000256" key="7">
    <source>
        <dbReference type="ARBA" id="ARBA00047851"/>
    </source>
</evidence>
<reference evidence="12 13" key="1">
    <citation type="submission" date="2016-12" db="EMBL/GenBank/DDBJ databases">
        <title>Complete genome sequence of Thauera chlorobenzoica, a Betaproteobacterium degrading haloaromatics anaerobically to CO2 and halides.</title>
        <authorList>
            <person name="Goris T."/>
            <person name="Mergelsberg M."/>
            <person name="Boll M."/>
        </authorList>
    </citation>
    <scope>NUCLEOTIDE SEQUENCE [LARGE SCALE GENOMIC DNA]</scope>
    <source>
        <strain evidence="12 13">3CB1</strain>
    </source>
</reference>
<comment type="catalytic activity">
    <reaction evidence="8 9 10">
        <text>2-[(2R,5Z)-2-carboxy-4-methylthiazol-5(2H)-ylidene]ethyl phosphate + 4-amino-2-methyl-5-(diphosphooxymethyl)pyrimidine + 2 H(+) = thiamine phosphate + CO2 + diphosphate</text>
        <dbReference type="Rhea" id="RHEA:47844"/>
        <dbReference type="ChEBI" id="CHEBI:15378"/>
        <dbReference type="ChEBI" id="CHEBI:16526"/>
        <dbReference type="ChEBI" id="CHEBI:33019"/>
        <dbReference type="ChEBI" id="CHEBI:37575"/>
        <dbReference type="ChEBI" id="CHEBI:57841"/>
        <dbReference type="ChEBI" id="CHEBI:62899"/>
        <dbReference type="EC" id="2.5.1.3"/>
    </reaction>
</comment>
<feature type="binding site" evidence="9">
    <location>
        <begin position="41"/>
        <end position="45"/>
    </location>
    <ligand>
        <name>4-amino-2-methyl-5-(diphosphooxymethyl)pyrimidine</name>
        <dbReference type="ChEBI" id="CHEBI:57841"/>
    </ligand>
</feature>
<comment type="catalytic activity">
    <reaction evidence="6 9 10">
        <text>4-methyl-5-(2-phosphooxyethyl)-thiazole + 4-amino-2-methyl-5-(diphosphooxymethyl)pyrimidine + H(+) = thiamine phosphate + diphosphate</text>
        <dbReference type="Rhea" id="RHEA:22328"/>
        <dbReference type="ChEBI" id="CHEBI:15378"/>
        <dbReference type="ChEBI" id="CHEBI:33019"/>
        <dbReference type="ChEBI" id="CHEBI:37575"/>
        <dbReference type="ChEBI" id="CHEBI:57841"/>
        <dbReference type="ChEBI" id="CHEBI:58296"/>
        <dbReference type="EC" id="2.5.1.3"/>
    </reaction>
</comment>
<evidence type="ECO:0000256" key="10">
    <source>
        <dbReference type="RuleBase" id="RU003826"/>
    </source>
</evidence>
<evidence type="ECO:0000256" key="6">
    <source>
        <dbReference type="ARBA" id="ARBA00047334"/>
    </source>
</evidence>
<dbReference type="AlphaFoldDB" id="A0A1H5W4T9"/>
<feature type="binding site" evidence="9">
    <location>
        <position position="169"/>
    </location>
    <ligand>
        <name>2-[(2R,5Z)-2-carboxy-4-methylthiazol-5(2H)-ylidene]ethyl phosphate</name>
        <dbReference type="ChEBI" id="CHEBI:62899"/>
    </ligand>
</feature>
<feature type="binding site" evidence="9">
    <location>
        <position position="73"/>
    </location>
    <ligand>
        <name>4-amino-2-methyl-5-(diphosphooxymethyl)pyrimidine</name>
        <dbReference type="ChEBI" id="CHEBI:57841"/>
    </ligand>
</feature>
<comment type="cofactor">
    <cofactor evidence="9">
        <name>Mg(2+)</name>
        <dbReference type="ChEBI" id="CHEBI:18420"/>
    </cofactor>
    <text evidence="9">Binds 1 Mg(2+) ion per subunit.</text>
</comment>
<protein>
    <recommendedName>
        <fullName evidence="9">Thiamine-phosphate synthase</fullName>
        <shortName evidence="9">TP synthase</shortName>
        <shortName evidence="9">TPS</shortName>
        <ecNumber evidence="9">2.5.1.3</ecNumber>
    </recommendedName>
    <alternativeName>
        <fullName evidence="9">Thiamine-phosphate pyrophosphorylase</fullName>
        <shortName evidence="9">TMP pyrophosphorylase</shortName>
        <shortName evidence="9">TMP-PPase</shortName>
    </alternativeName>
</protein>
<evidence type="ECO:0000256" key="2">
    <source>
        <dbReference type="ARBA" id="ARBA00022679"/>
    </source>
</evidence>
<dbReference type="EC" id="2.5.1.3" evidence="9"/>
<dbReference type="InterPro" id="IPR022998">
    <property type="entry name" value="ThiamineP_synth_TenI"/>
</dbReference>
<feature type="binding site" evidence="9">
    <location>
        <position position="142"/>
    </location>
    <ligand>
        <name>4-amino-2-methyl-5-(diphosphooxymethyl)pyrimidine</name>
        <dbReference type="ChEBI" id="CHEBI:57841"/>
    </ligand>
</feature>
<evidence type="ECO:0000256" key="4">
    <source>
        <dbReference type="ARBA" id="ARBA00022842"/>
    </source>
</evidence>
<evidence type="ECO:0000256" key="1">
    <source>
        <dbReference type="ARBA" id="ARBA00005165"/>
    </source>
</evidence>
<evidence type="ECO:0000313" key="12">
    <source>
        <dbReference type="EMBL" id="APR03377.1"/>
    </source>
</evidence>
<feature type="binding site" evidence="9">
    <location>
        <begin position="139"/>
        <end position="141"/>
    </location>
    <ligand>
        <name>2-[(2R,5Z)-2-carboxy-4-methylthiazol-5(2H)-ylidene]ethyl phosphate</name>
        <dbReference type="ChEBI" id="CHEBI:62899"/>
    </ligand>
</feature>
<comment type="function">
    <text evidence="9">Condenses 4-methyl-5-(beta-hydroxyethyl)thiazole monophosphate (THZ-P) and 2-methyl-4-amino-5-hydroxymethyl pyrimidine pyrophosphate (HMP-PP) to form thiamine monophosphate (TMP).</text>
</comment>